<dbReference type="VEuPathDB" id="FungiDB:H257_09831"/>
<keyword evidence="2" id="KW-0479">Metal-binding</keyword>
<dbReference type="AlphaFoldDB" id="A0A3R7B177"/>
<dbReference type="EMBL" id="QUTF01021006">
    <property type="protein sequence ID" value="RHY94635.1"/>
    <property type="molecule type" value="Genomic_DNA"/>
</dbReference>
<feature type="region of interest" description="Disordered" evidence="3">
    <location>
        <begin position="557"/>
        <end position="625"/>
    </location>
</feature>
<proteinExistence type="predicted"/>
<dbReference type="GO" id="GO:0008270">
    <property type="term" value="F:zinc ion binding"/>
    <property type="evidence" value="ECO:0007669"/>
    <property type="project" value="UniProtKB-KW"/>
</dbReference>
<dbReference type="Proteomes" id="UP000286510">
    <property type="component" value="Unassembled WGS sequence"/>
</dbReference>
<dbReference type="GO" id="GO:0003676">
    <property type="term" value="F:nucleic acid binding"/>
    <property type="evidence" value="ECO:0007669"/>
    <property type="project" value="InterPro"/>
</dbReference>
<feature type="compositionally biased region" description="Basic residues" evidence="3">
    <location>
        <begin position="234"/>
        <end position="261"/>
    </location>
</feature>
<protein>
    <recommendedName>
        <fullName evidence="4">CCHC-type domain-containing protein</fullName>
    </recommendedName>
</protein>
<dbReference type="InterPro" id="IPR050951">
    <property type="entry name" value="Retrovirus_Pol_polyprotein"/>
</dbReference>
<accession>A0A3R7B177</accession>
<dbReference type="SMART" id="SM00343">
    <property type="entry name" value="ZnF_C2HC"/>
    <property type="match status" value="1"/>
</dbReference>
<gene>
    <name evidence="5" type="ORF">DYB26_003292</name>
</gene>
<dbReference type="Pfam" id="PF13976">
    <property type="entry name" value="gag_pre-integrs"/>
    <property type="match status" value="1"/>
</dbReference>
<dbReference type="PANTHER" id="PTHR37984:SF5">
    <property type="entry name" value="PROTEIN NYNRIN-LIKE"/>
    <property type="match status" value="1"/>
</dbReference>
<keyword evidence="2" id="KW-0862">Zinc</keyword>
<dbReference type="Pfam" id="PF22936">
    <property type="entry name" value="Pol_BBD"/>
    <property type="match status" value="1"/>
</dbReference>
<name>A0A3R7B177_APHAT</name>
<organism evidence="5 6">
    <name type="scientific">Aphanomyces astaci</name>
    <name type="common">Crayfish plague agent</name>
    <dbReference type="NCBI Taxonomy" id="112090"/>
    <lineage>
        <taxon>Eukaryota</taxon>
        <taxon>Sar</taxon>
        <taxon>Stramenopiles</taxon>
        <taxon>Oomycota</taxon>
        <taxon>Saprolegniomycetes</taxon>
        <taxon>Saprolegniales</taxon>
        <taxon>Verrucalvaceae</taxon>
        <taxon>Aphanomyces</taxon>
    </lineage>
</organism>
<dbReference type="PANTHER" id="PTHR37984">
    <property type="entry name" value="PROTEIN CBG26694"/>
    <property type="match status" value="1"/>
</dbReference>
<evidence type="ECO:0000259" key="4">
    <source>
        <dbReference type="PROSITE" id="PS50158"/>
    </source>
</evidence>
<evidence type="ECO:0000313" key="6">
    <source>
        <dbReference type="Proteomes" id="UP000286510"/>
    </source>
</evidence>
<dbReference type="GO" id="GO:0004190">
    <property type="term" value="F:aspartic-type endopeptidase activity"/>
    <property type="evidence" value="ECO:0007669"/>
    <property type="project" value="UniProtKB-KW"/>
</dbReference>
<evidence type="ECO:0000256" key="1">
    <source>
        <dbReference type="ARBA" id="ARBA00022750"/>
    </source>
</evidence>
<feature type="region of interest" description="Disordered" evidence="3">
    <location>
        <begin position="217"/>
        <end position="273"/>
    </location>
</feature>
<evidence type="ECO:0000256" key="2">
    <source>
        <dbReference type="PROSITE-ProRule" id="PRU00047"/>
    </source>
</evidence>
<reference evidence="5 6" key="1">
    <citation type="submission" date="2018-08" db="EMBL/GenBank/DDBJ databases">
        <title>Aphanomyces genome sequencing and annotation.</title>
        <authorList>
            <person name="Minardi D."/>
            <person name="Oidtmann B."/>
            <person name="Van Der Giezen M."/>
            <person name="Studholme D.J."/>
        </authorList>
    </citation>
    <scope>NUCLEOTIDE SEQUENCE [LARGE SCALE GENOMIC DNA]</scope>
    <source>
        <strain evidence="5 6">FDL457</strain>
    </source>
</reference>
<dbReference type="Gene3D" id="4.10.60.10">
    <property type="entry name" value="Zinc finger, CCHC-type"/>
    <property type="match status" value="1"/>
</dbReference>
<dbReference type="InterPro" id="IPR043502">
    <property type="entry name" value="DNA/RNA_pol_sf"/>
</dbReference>
<dbReference type="PROSITE" id="PS50158">
    <property type="entry name" value="ZF_CCHC"/>
    <property type="match status" value="1"/>
</dbReference>
<keyword evidence="1" id="KW-0378">Hydrolase</keyword>
<dbReference type="Pfam" id="PF00098">
    <property type="entry name" value="zf-CCHC"/>
    <property type="match status" value="1"/>
</dbReference>
<dbReference type="InterPro" id="IPR036875">
    <property type="entry name" value="Znf_CCHC_sf"/>
</dbReference>
<evidence type="ECO:0000313" key="5">
    <source>
        <dbReference type="EMBL" id="RHY94635.1"/>
    </source>
</evidence>
<evidence type="ECO:0000256" key="3">
    <source>
        <dbReference type="SAM" id="MobiDB-lite"/>
    </source>
</evidence>
<dbReference type="InterPro" id="IPR025724">
    <property type="entry name" value="GAG-pre-integrase_dom"/>
</dbReference>
<dbReference type="VEuPathDB" id="FungiDB:H257_11081"/>
<dbReference type="Pfam" id="PF14223">
    <property type="entry name" value="Retrotran_gag_2"/>
    <property type="match status" value="1"/>
</dbReference>
<dbReference type="SUPFAM" id="SSF57756">
    <property type="entry name" value="Retrovirus zinc finger-like domains"/>
    <property type="match status" value="1"/>
</dbReference>
<feature type="compositionally biased region" description="Basic and acidic residues" evidence="3">
    <location>
        <begin position="598"/>
        <end position="615"/>
    </location>
</feature>
<feature type="compositionally biased region" description="Polar residues" evidence="3">
    <location>
        <begin position="565"/>
        <end position="584"/>
    </location>
</feature>
<sequence length="744" mass="82737">MSPNNSRSLLVLSDSNWNLWRTAFRGRLLAKGLMHVMRVHSALLTDAENRARSSRASEPSEPIEKSISVWHEDNQKGLGLLIEMIDPSQYHLVELATTCYDAYHLLERRHEPSTKVDRIALMTEYHAINWNPKQETLLVFLERFEVLIRKLQSADCMEPEHMTVVKLLALMPWCLRSVTHQVNAMSESHQTIHAVKTLLEAEYRAALASKEIQSPCQASSDERALGAQTNRNNPKGKKTGACHHCGKKGHWQRDCRSKHRGNPPVNDQNTLRSTDERANAALEDVYLFTVSVEDDTTATDATIMAAFNDDPSCGMAVTVVSKHVVVDSGASMHMTNSTDNLTNIQACDRRVVMANGSMSHATKSGDLALQTSCGTQLVLKEVLVVNSMPMTLMSVPALLKSNEDCEVTFKRTECKVKVGDKIIATASTDSTGKVYVLNGHQMAPEVANTATSTNQSTLWHQRVGHLPIAALQKCAEADLGLPKDLTTATTKCDPCTTSKIHKTTAPKMANHKYKPGECWVSDTKGPLRTESLRMLKARIEQVGDAMSSARKQEVWEKLSREYQDGDSSSGTPQSQPAVTQSNHYQPRVTASAPAKSYFRADRPVRATRAPGRDPNEGYDFSGHTNDESTMTLDGVEYAWSAVAAGLDQLLTKYVDVFRLTLGRDPPVSMSPLKVHLANEAKPVRFKARRYFLPQREFMQKHVEEFESAGFTYRTRPVGGPVPLYIVRKPHTKDEFRMGLAPLKS</sequence>
<keyword evidence="1" id="KW-0645">Protease</keyword>
<dbReference type="InterPro" id="IPR054722">
    <property type="entry name" value="PolX-like_BBD"/>
</dbReference>
<dbReference type="SUPFAM" id="SSF56672">
    <property type="entry name" value="DNA/RNA polymerases"/>
    <property type="match status" value="1"/>
</dbReference>
<feature type="domain" description="CCHC-type" evidence="4">
    <location>
        <begin position="242"/>
        <end position="257"/>
    </location>
</feature>
<dbReference type="InterPro" id="IPR001878">
    <property type="entry name" value="Znf_CCHC"/>
</dbReference>
<comment type="caution">
    <text evidence="5">The sequence shown here is derived from an EMBL/GenBank/DDBJ whole genome shotgun (WGS) entry which is preliminary data.</text>
</comment>
<keyword evidence="2" id="KW-0863">Zinc-finger</keyword>
<keyword evidence="1" id="KW-0064">Aspartyl protease</keyword>